<name>A0ABR4K1V0_9EURO</name>
<accession>A0ABR4K1V0</accession>
<evidence type="ECO:0000313" key="1">
    <source>
        <dbReference type="EMBL" id="KAL2846303.1"/>
    </source>
</evidence>
<gene>
    <name evidence="1" type="ORF">BJX68DRAFT_241185</name>
</gene>
<dbReference type="GeneID" id="98155963"/>
<evidence type="ECO:0000313" key="2">
    <source>
        <dbReference type="Proteomes" id="UP001610444"/>
    </source>
</evidence>
<protein>
    <submittedName>
        <fullName evidence="1">Uncharacterized protein</fullName>
    </submittedName>
</protein>
<reference evidence="1 2" key="1">
    <citation type="submission" date="2024-07" db="EMBL/GenBank/DDBJ databases">
        <title>Section-level genome sequencing and comparative genomics of Aspergillus sections Usti and Cavernicolus.</title>
        <authorList>
            <consortium name="Lawrence Berkeley National Laboratory"/>
            <person name="Nybo J.L."/>
            <person name="Vesth T.C."/>
            <person name="Theobald S."/>
            <person name="Frisvad J.C."/>
            <person name="Larsen T.O."/>
            <person name="Kjaerboelling I."/>
            <person name="Rothschild-Mancinelli K."/>
            <person name="Lyhne E.K."/>
            <person name="Kogle M.E."/>
            <person name="Barry K."/>
            <person name="Clum A."/>
            <person name="Na H."/>
            <person name="Ledsgaard L."/>
            <person name="Lin J."/>
            <person name="Lipzen A."/>
            <person name="Kuo A."/>
            <person name="Riley R."/>
            <person name="Mondo S."/>
            <person name="LaButti K."/>
            <person name="Haridas S."/>
            <person name="Pangalinan J."/>
            <person name="Salamov A.A."/>
            <person name="Simmons B.A."/>
            <person name="Magnuson J.K."/>
            <person name="Chen J."/>
            <person name="Drula E."/>
            <person name="Henrissat B."/>
            <person name="Wiebenga A."/>
            <person name="Lubbers R.J."/>
            <person name="Gomes A.C."/>
            <person name="Macurrencykelacurrency M.R."/>
            <person name="Stajich J."/>
            <person name="Grigoriev I.V."/>
            <person name="Mortensen U.H."/>
            <person name="De vries R.P."/>
            <person name="Baker S.E."/>
            <person name="Andersen M.R."/>
        </authorList>
    </citation>
    <scope>NUCLEOTIDE SEQUENCE [LARGE SCALE GENOMIC DNA]</scope>
    <source>
        <strain evidence="1 2">CBS 756.74</strain>
    </source>
</reference>
<proteinExistence type="predicted"/>
<dbReference type="EMBL" id="JBFXLR010000033">
    <property type="protein sequence ID" value="KAL2846303.1"/>
    <property type="molecule type" value="Genomic_DNA"/>
</dbReference>
<comment type="caution">
    <text evidence="1">The sequence shown here is derived from an EMBL/GenBank/DDBJ whole genome shotgun (WGS) entry which is preliminary data.</text>
</comment>
<feature type="non-terminal residue" evidence="1">
    <location>
        <position position="1"/>
    </location>
</feature>
<organism evidence="1 2">
    <name type="scientific">Aspergillus pseudodeflectus</name>
    <dbReference type="NCBI Taxonomy" id="176178"/>
    <lineage>
        <taxon>Eukaryota</taxon>
        <taxon>Fungi</taxon>
        <taxon>Dikarya</taxon>
        <taxon>Ascomycota</taxon>
        <taxon>Pezizomycotina</taxon>
        <taxon>Eurotiomycetes</taxon>
        <taxon>Eurotiomycetidae</taxon>
        <taxon>Eurotiales</taxon>
        <taxon>Aspergillaceae</taxon>
        <taxon>Aspergillus</taxon>
        <taxon>Aspergillus subgen. Nidulantes</taxon>
    </lineage>
</organism>
<sequence length="51" mass="5836">EYDGLPLTADPGSFPDQICLSRVAGWYRYLFTFSIYAPLRLHIFLINAQGQ</sequence>
<dbReference type="Proteomes" id="UP001610444">
    <property type="component" value="Unassembled WGS sequence"/>
</dbReference>
<keyword evidence="2" id="KW-1185">Reference proteome</keyword>
<dbReference type="RefSeq" id="XP_070897118.1">
    <property type="nucleotide sequence ID" value="XM_071040799.1"/>
</dbReference>